<dbReference type="SUPFAM" id="SSF57180">
    <property type="entry name" value="Cellulose-binding domain"/>
    <property type="match status" value="1"/>
</dbReference>
<accession>A0A4Y7TES1</accession>
<dbReference type="PROSITE" id="PS51164">
    <property type="entry name" value="CBM1_2"/>
    <property type="match status" value="1"/>
</dbReference>
<gene>
    <name evidence="5" type="ORF">FA13DRAFT_220311</name>
</gene>
<dbReference type="SMART" id="SM00236">
    <property type="entry name" value="fCBD"/>
    <property type="match status" value="1"/>
</dbReference>
<sequence length="256" mass="26745">MAKSLVFAAAACALVVGGVNAQSAAPAYGQCGGQDWTGPTTCVSGYVCQTTNTWYSQCVPGSAPVPTTTTVTTPAPAPTTPTPTTTTATGTFPAPQAPTAVPTLIDGYSFVRAVTSPNFHKYLMSETWGTPGDAVLGEYTKAALFKVTSGQLVQGVSGQQTALYAKVDKTPLSDGKRLRVYWDTTPSTSGTFRWSGDTLEWSDPSVTRPQANAWLVCPDGQGNKDLFINLGAYSYQTPAGCADHTIHAYTGPIAVD</sequence>
<dbReference type="InterPro" id="IPR000254">
    <property type="entry name" value="CBD"/>
</dbReference>
<dbReference type="InterPro" id="IPR035971">
    <property type="entry name" value="CBD_sf"/>
</dbReference>
<evidence type="ECO:0000313" key="5">
    <source>
        <dbReference type="EMBL" id="TEB32677.1"/>
    </source>
</evidence>
<dbReference type="GO" id="GO:0005576">
    <property type="term" value="C:extracellular region"/>
    <property type="evidence" value="ECO:0007669"/>
    <property type="project" value="InterPro"/>
</dbReference>
<evidence type="ECO:0000256" key="3">
    <source>
        <dbReference type="SAM" id="SignalP"/>
    </source>
</evidence>
<protein>
    <recommendedName>
        <fullName evidence="4">CBM1 domain-containing protein</fullName>
    </recommendedName>
</protein>
<feature type="compositionally biased region" description="Low complexity" evidence="2">
    <location>
        <begin position="82"/>
        <end position="95"/>
    </location>
</feature>
<evidence type="ECO:0000259" key="4">
    <source>
        <dbReference type="PROSITE" id="PS51164"/>
    </source>
</evidence>
<dbReference type="EMBL" id="QPFP01000014">
    <property type="protein sequence ID" value="TEB32677.1"/>
    <property type="molecule type" value="Genomic_DNA"/>
</dbReference>
<dbReference type="GO" id="GO:0005975">
    <property type="term" value="P:carbohydrate metabolic process"/>
    <property type="evidence" value="ECO:0007669"/>
    <property type="project" value="InterPro"/>
</dbReference>
<keyword evidence="1 3" id="KW-0732">Signal</keyword>
<evidence type="ECO:0000313" key="6">
    <source>
        <dbReference type="Proteomes" id="UP000298030"/>
    </source>
</evidence>
<dbReference type="Pfam" id="PF00734">
    <property type="entry name" value="CBM_1"/>
    <property type="match status" value="1"/>
</dbReference>
<proteinExistence type="predicted"/>
<feature type="domain" description="CBM1" evidence="4">
    <location>
        <begin position="23"/>
        <end position="59"/>
    </location>
</feature>
<feature type="signal peptide" evidence="3">
    <location>
        <begin position="1"/>
        <end position="21"/>
    </location>
</feature>
<dbReference type="AlphaFoldDB" id="A0A4Y7TES1"/>
<comment type="caution">
    <text evidence="5">The sequence shown here is derived from an EMBL/GenBank/DDBJ whole genome shotgun (WGS) entry which is preliminary data.</text>
</comment>
<reference evidence="5 6" key="1">
    <citation type="journal article" date="2019" name="Nat. Ecol. Evol.">
        <title>Megaphylogeny resolves global patterns of mushroom evolution.</title>
        <authorList>
            <person name="Varga T."/>
            <person name="Krizsan K."/>
            <person name="Foldi C."/>
            <person name="Dima B."/>
            <person name="Sanchez-Garcia M."/>
            <person name="Sanchez-Ramirez S."/>
            <person name="Szollosi G.J."/>
            <person name="Szarkandi J.G."/>
            <person name="Papp V."/>
            <person name="Albert L."/>
            <person name="Andreopoulos W."/>
            <person name="Angelini C."/>
            <person name="Antonin V."/>
            <person name="Barry K.W."/>
            <person name="Bougher N.L."/>
            <person name="Buchanan P."/>
            <person name="Buyck B."/>
            <person name="Bense V."/>
            <person name="Catcheside P."/>
            <person name="Chovatia M."/>
            <person name="Cooper J."/>
            <person name="Damon W."/>
            <person name="Desjardin D."/>
            <person name="Finy P."/>
            <person name="Geml J."/>
            <person name="Haridas S."/>
            <person name="Hughes K."/>
            <person name="Justo A."/>
            <person name="Karasinski D."/>
            <person name="Kautmanova I."/>
            <person name="Kiss B."/>
            <person name="Kocsube S."/>
            <person name="Kotiranta H."/>
            <person name="LaButti K.M."/>
            <person name="Lechner B.E."/>
            <person name="Liimatainen K."/>
            <person name="Lipzen A."/>
            <person name="Lukacs Z."/>
            <person name="Mihaltcheva S."/>
            <person name="Morgado L.N."/>
            <person name="Niskanen T."/>
            <person name="Noordeloos M.E."/>
            <person name="Ohm R.A."/>
            <person name="Ortiz-Santana B."/>
            <person name="Ovrebo C."/>
            <person name="Racz N."/>
            <person name="Riley R."/>
            <person name="Savchenko A."/>
            <person name="Shiryaev A."/>
            <person name="Soop K."/>
            <person name="Spirin V."/>
            <person name="Szebenyi C."/>
            <person name="Tomsovsky M."/>
            <person name="Tulloss R.E."/>
            <person name="Uehling J."/>
            <person name="Grigoriev I.V."/>
            <person name="Vagvolgyi C."/>
            <person name="Papp T."/>
            <person name="Martin F.M."/>
            <person name="Miettinen O."/>
            <person name="Hibbett D.S."/>
            <person name="Nagy L.G."/>
        </authorList>
    </citation>
    <scope>NUCLEOTIDE SEQUENCE [LARGE SCALE GENOMIC DNA]</scope>
    <source>
        <strain evidence="5 6">FP101781</strain>
    </source>
</reference>
<evidence type="ECO:0000256" key="2">
    <source>
        <dbReference type="SAM" id="MobiDB-lite"/>
    </source>
</evidence>
<dbReference type="Proteomes" id="UP000298030">
    <property type="component" value="Unassembled WGS sequence"/>
</dbReference>
<dbReference type="OrthoDB" id="2119228at2759"/>
<dbReference type="PROSITE" id="PS00562">
    <property type="entry name" value="CBM1_1"/>
    <property type="match status" value="1"/>
</dbReference>
<feature type="region of interest" description="Disordered" evidence="2">
    <location>
        <begin position="69"/>
        <end position="95"/>
    </location>
</feature>
<dbReference type="GO" id="GO:0030248">
    <property type="term" value="F:cellulose binding"/>
    <property type="evidence" value="ECO:0007669"/>
    <property type="project" value="InterPro"/>
</dbReference>
<evidence type="ECO:0000256" key="1">
    <source>
        <dbReference type="ARBA" id="ARBA00022729"/>
    </source>
</evidence>
<feature type="chain" id="PRO_5021469620" description="CBM1 domain-containing protein" evidence="3">
    <location>
        <begin position="22"/>
        <end position="256"/>
    </location>
</feature>
<dbReference type="STRING" id="71717.A0A4Y7TES1"/>
<name>A0A4Y7TES1_COPMI</name>
<keyword evidence="6" id="KW-1185">Reference proteome</keyword>
<organism evidence="5 6">
    <name type="scientific">Coprinellus micaceus</name>
    <name type="common">Glistening ink-cap mushroom</name>
    <name type="synonym">Coprinus micaceus</name>
    <dbReference type="NCBI Taxonomy" id="71717"/>
    <lineage>
        <taxon>Eukaryota</taxon>
        <taxon>Fungi</taxon>
        <taxon>Dikarya</taxon>
        <taxon>Basidiomycota</taxon>
        <taxon>Agaricomycotina</taxon>
        <taxon>Agaricomycetes</taxon>
        <taxon>Agaricomycetidae</taxon>
        <taxon>Agaricales</taxon>
        <taxon>Agaricineae</taxon>
        <taxon>Psathyrellaceae</taxon>
        <taxon>Coprinellus</taxon>
    </lineage>
</organism>